<reference evidence="2 3" key="1">
    <citation type="submission" date="2020-09" db="EMBL/GenBank/DDBJ databases">
        <title>De no assembly of potato wild relative species, Solanum commersonii.</title>
        <authorList>
            <person name="Cho K."/>
        </authorList>
    </citation>
    <scope>NUCLEOTIDE SEQUENCE [LARGE SCALE GENOMIC DNA]</scope>
    <source>
        <strain evidence="2">LZ3.2</strain>
        <tissue evidence="2">Leaf</tissue>
    </source>
</reference>
<evidence type="ECO:0000256" key="1">
    <source>
        <dbReference type="SAM" id="Phobius"/>
    </source>
</evidence>
<keyword evidence="1" id="KW-1133">Transmembrane helix</keyword>
<dbReference type="EMBL" id="JACXVP010000005">
    <property type="protein sequence ID" value="KAG5605078.1"/>
    <property type="molecule type" value="Genomic_DNA"/>
</dbReference>
<protein>
    <submittedName>
        <fullName evidence="2">Uncharacterized protein</fullName>
    </submittedName>
</protein>
<keyword evidence="1" id="KW-0472">Membrane</keyword>
<accession>A0A9J5Z1W6</accession>
<dbReference type="Proteomes" id="UP000824120">
    <property type="component" value="Chromosome 5"/>
</dbReference>
<evidence type="ECO:0000313" key="2">
    <source>
        <dbReference type="EMBL" id="KAG5605078.1"/>
    </source>
</evidence>
<comment type="caution">
    <text evidence="2">The sequence shown here is derived from an EMBL/GenBank/DDBJ whole genome shotgun (WGS) entry which is preliminary data.</text>
</comment>
<dbReference type="OrthoDB" id="1327777at2759"/>
<name>A0A9J5Z1W6_SOLCO</name>
<keyword evidence="3" id="KW-1185">Reference proteome</keyword>
<evidence type="ECO:0000313" key="3">
    <source>
        <dbReference type="Proteomes" id="UP000824120"/>
    </source>
</evidence>
<proteinExistence type="predicted"/>
<feature type="transmembrane region" description="Helical" evidence="1">
    <location>
        <begin position="66"/>
        <end position="88"/>
    </location>
</feature>
<gene>
    <name evidence="2" type="ORF">H5410_026570</name>
</gene>
<dbReference type="AlphaFoldDB" id="A0A9J5Z1W6"/>
<sequence length="129" mass="14289">MNKVCQRQLRVGSASRRQGNVLPRMIPFKDRASLATWSKGQILASPGIKFPVDSVPTLCRAPALPFLLFSIFLQLRSPGMYSYFVLVILGKVEDVLPWVVGCSTFGDLGSVFSVINIVCFVLVYVCFEV</sequence>
<keyword evidence="1" id="KW-0812">Transmembrane</keyword>
<organism evidence="2 3">
    <name type="scientific">Solanum commersonii</name>
    <name type="common">Commerson's wild potato</name>
    <name type="synonym">Commerson's nightshade</name>
    <dbReference type="NCBI Taxonomy" id="4109"/>
    <lineage>
        <taxon>Eukaryota</taxon>
        <taxon>Viridiplantae</taxon>
        <taxon>Streptophyta</taxon>
        <taxon>Embryophyta</taxon>
        <taxon>Tracheophyta</taxon>
        <taxon>Spermatophyta</taxon>
        <taxon>Magnoliopsida</taxon>
        <taxon>eudicotyledons</taxon>
        <taxon>Gunneridae</taxon>
        <taxon>Pentapetalae</taxon>
        <taxon>asterids</taxon>
        <taxon>lamiids</taxon>
        <taxon>Solanales</taxon>
        <taxon>Solanaceae</taxon>
        <taxon>Solanoideae</taxon>
        <taxon>Solaneae</taxon>
        <taxon>Solanum</taxon>
    </lineage>
</organism>
<feature type="transmembrane region" description="Helical" evidence="1">
    <location>
        <begin position="108"/>
        <end position="127"/>
    </location>
</feature>